<dbReference type="CDD" id="cd00190">
    <property type="entry name" value="Tryp_SPc"/>
    <property type="match status" value="1"/>
</dbReference>
<dbReference type="Gene3D" id="2.40.10.10">
    <property type="entry name" value="Trypsin-like serine proteases"/>
    <property type="match status" value="2"/>
</dbReference>
<dbReference type="PROSITE" id="PS00135">
    <property type="entry name" value="TRYPSIN_SER"/>
    <property type="match status" value="1"/>
</dbReference>
<dbReference type="HOGENOM" id="CLU_006842_0_4_1"/>
<reference evidence="5" key="3">
    <citation type="submission" date="2025-08" db="UniProtKB">
        <authorList>
            <consortium name="Ensembl"/>
        </authorList>
    </citation>
    <scope>IDENTIFICATION</scope>
</reference>
<dbReference type="SUPFAM" id="SSF50494">
    <property type="entry name" value="Trypsin-like serine proteases"/>
    <property type="match status" value="1"/>
</dbReference>
<dbReference type="PANTHER" id="PTHR24257">
    <property type="entry name" value="CHYMOTRYPSIN-LIKE ELASTASE FAMILY MEMBER"/>
    <property type="match status" value="1"/>
</dbReference>
<evidence type="ECO:0000256" key="1">
    <source>
        <dbReference type="ARBA" id="ARBA00023157"/>
    </source>
</evidence>
<dbReference type="InterPro" id="IPR050850">
    <property type="entry name" value="Peptidase_S1_Elastase_sf"/>
</dbReference>
<dbReference type="Ensembl" id="ENSPSIT00000006013.1">
    <property type="protein sequence ID" value="ENSPSIP00000005978.1"/>
    <property type="gene ID" value="ENSPSIG00000005556.1"/>
</dbReference>
<dbReference type="GeneTree" id="ENSGT01030000234528"/>
<organism evidence="5 6">
    <name type="scientific">Pelodiscus sinensis</name>
    <name type="common">Chinese softshell turtle</name>
    <name type="synonym">Trionyx sinensis</name>
    <dbReference type="NCBI Taxonomy" id="13735"/>
    <lineage>
        <taxon>Eukaryota</taxon>
        <taxon>Metazoa</taxon>
        <taxon>Chordata</taxon>
        <taxon>Craniata</taxon>
        <taxon>Vertebrata</taxon>
        <taxon>Euteleostomi</taxon>
        <taxon>Archelosauria</taxon>
        <taxon>Testudinata</taxon>
        <taxon>Testudines</taxon>
        <taxon>Cryptodira</taxon>
        <taxon>Trionychia</taxon>
        <taxon>Trionychidae</taxon>
        <taxon>Pelodiscus</taxon>
    </lineage>
</organism>
<dbReference type="InterPro" id="IPR001254">
    <property type="entry name" value="Trypsin_dom"/>
</dbReference>
<sequence>MTVDGLLMLRLVLSLAQASSPQNARHPKFLNIDWPTDCGVPYFHPNTVERIILGNEVRPHSWPWQVSLQVWTKTNSKFIHVCGGTLIHKSWVLTAAHCFQKGKAEDAANWRILLGKHNLNHTESTEQIYHVKRIYQHEHFRYPHLNELDYDIALVKPTEDIITNHFIHYACLPRRDSTLHPGQFCWVTGWGDTRGGKENLALSKVLNQAKLPVIDFSTCRLKKFWGDRVRQSMICAGFRDAGESPAACQGDSGGPLVCRMRREKWEVHGIVSFGPIGCKVENKPTVFTRTSAYISWIEATRIRDFFL</sequence>
<dbReference type="PROSITE" id="PS00134">
    <property type="entry name" value="TRYPSIN_HIS"/>
    <property type="match status" value="1"/>
</dbReference>
<dbReference type="InterPro" id="IPR033116">
    <property type="entry name" value="TRYPSIN_SER"/>
</dbReference>
<dbReference type="SMART" id="SM00020">
    <property type="entry name" value="Tryp_SPc"/>
    <property type="match status" value="1"/>
</dbReference>
<keyword evidence="2" id="KW-0645">Protease</keyword>
<reference evidence="6" key="1">
    <citation type="submission" date="2011-10" db="EMBL/GenBank/DDBJ databases">
        <authorList>
            <consortium name="Soft-shell Turtle Genome Consortium"/>
        </authorList>
    </citation>
    <scope>NUCLEOTIDE SEQUENCE [LARGE SCALE GENOMIC DNA]</scope>
    <source>
        <strain evidence="6">Daiwa-1</strain>
    </source>
</reference>
<dbReference type="STRING" id="13735.ENSPSIP00000005978"/>
<reference evidence="5" key="4">
    <citation type="submission" date="2025-09" db="UniProtKB">
        <authorList>
            <consortium name="Ensembl"/>
        </authorList>
    </citation>
    <scope>IDENTIFICATION</scope>
</reference>
<dbReference type="GO" id="GO:0005615">
    <property type="term" value="C:extracellular space"/>
    <property type="evidence" value="ECO:0007669"/>
    <property type="project" value="TreeGrafter"/>
</dbReference>
<feature type="chain" id="PRO_5003901588" description="Peptidase S1 domain-containing protein" evidence="3">
    <location>
        <begin position="19"/>
        <end position="307"/>
    </location>
</feature>
<dbReference type="InterPro" id="IPR018114">
    <property type="entry name" value="TRYPSIN_HIS"/>
</dbReference>
<evidence type="ECO:0000259" key="4">
    <source>
        <dbReference type="PROSITE" id="PS50240"/>
    </source>
</evidence>
<dbReference type="AlphaFoldDB" id="K7FD68"/>
<proteinExistence type="predicted"/>
<reference evidence="6" key="2">
    <citation type="journal article" date="2013" name="Nat. Genet.">
        <title>The draft genomes of soft-shell turtle and green sea turtle yield insights into the development and evolution of the turtle-specific body plan.</title>
        <authorList>
            <person name="Wang Z."/>
            <person name="Pascual-Anaya J."/>
            <person name="Zadissa A."/>
            <person name="Li W."/>
            <person name="Niimura Y."/>
            <person name="Huang Z."/>
            <person name="Li C."/>
            <person name="White S."/>
            <person name="Xiong Z."/>
            <person name="Fang D."/>
            <person name="Wang B."/>
            <person name="Ming Y."/>
            <person name="Chen Y."/>
            <person name="Zheng Y."/>
            <person name="Kuraku S."/>
            <person name="Pignatelli M."/>
            <person name="Herrero J."/>
            <person name="Beal K."/>
            <person name="Nozawa M."/>
            <person name="Li Q."/>
            <person name="Wang J."/>
            <person name="Zhang H."/>
            <person name="Yu L."/>
            <person name="Shigenobu S."/>
            <person name="Wang J."/>
            <person name="Liu J."/>
            <person name="Flicek P."/>
            <person name="Searle S."/>
            <person name="Wang J."/>
            <person name="Kuratani S."/>
            <person name="Yin Y."/>
            <person name="Aken B."/>
            <person name="Zhang G."/>
            <person name="Irie N."/>
        </authorList>
    </citation>
    <scope>NUCLEOTIDE SEQUENCE [LARGE SCALE GENOMIC DNA]</scope>
    <source>
        <strain evidence="6">Daiwa-1</strain>
    </source>
</reference>
<keyword evidence="3" id="KW-0732">Signal</keyword>
<name>K7FD68_PELSI</name>
<keyword evidence="1" id="KW-1015">Disulfide bond</keyword>
<dbReference type="EMBL" id="AGCU01014843">
    <property type="status" value="NOT_ANNOTATED_CDS"/>
    <property type="molecule type" value="Genomic_DNA"/>
</dbReference>
<dbReference type="PRINTS" id="PR00722">
    <property type="entry name" value="CHYMOTRYPSIN"/>
</dbReference>
<feature type="signal peptide" evidence="3">
    <location>
        <begin position="1"/>
        <end position="18"/>
    </location>
</feature>
<dbReference type="GO" id="GO:0006508">
    <property type="term" value="P:proteolysis"/>
    <property type="evidence" value="ECO:0007669"/>
    <property type="project" value="UniProtKB-KW"/>
</dbReference>
<protein>
    <recommendedName>
        <fullName evidence="4">Peptidase S1 domain-containing protein</fullName>
    </recommendedName>
</protein>
<dbReference type="OMA" id="PGSWRIV"/>
<feature type="domain" description="Peptidase S1" evidence="4">
    <location>
        <begin position="51"/>
        <end position="302"/>
    </location>
</feature>
<dbReference type="InterPro" id="IPR001314">
    <property type="entry name" value="Peptidase_S1A"/>
</dbReference>
<evidence type="ECO:0000256" key="3">
    <source>
        <dbReference type="SAM" id="SignalP"/>
    </source>
</evidence>
<keyword evidence="6" id="KW-1185">Reference proteome</keyword>
<dbReference type="InterPro" id="IPR009003">
    <property type="entry name" value="Peptidase_S1_PA"/>
</dbReference>
<dbReference type="Proteomes" id="UP000007267">
    <property type="component" value="Unassembled WGS sequence"/>
</dbReference>
<dbReference type="PROSITE" id="PS50240">
    <property type="entry name" value="TRYPSIN_DOM"/>
    <property type="match status" value="1"/>
</dbReference>
<dbReference type="Pfam" id="PF00089">
    <property type="entry name" value="Trypsin"/>
    <property type="match status" value="1"/>
</dbReference>
<dbReference type="FunFam" id="2.40.10.10:FF:000165">
    <property type="entry name" value="Trypsin-like serine protease"/>
    <property type="match status" value="1"/>
</dbReference>
<evidence type="ECO:0000313" key="5">
    <source>
        <dbReference type="Ensembl" id="ENSPSIP00000005978.1"/>
    </source>
</evidence>
<accession>K7FD68</accession>
<dbReference type="eggNOG" id="KOG3627">
    <property type="taxonomic scope" value="Eukaryota"/>
</dbReference>
<dbReference type="InterPro" id="IPR043504">
    <property type="entry name" value="Peptidase_S1_PA_chymotrypsin"/>
</dbReference>
<evidence type="ECO:0000256" key="2">
    <source>
        <dbReference type="RuleBase" id="RU363034"/>
    </source>
</evidence>
<keyword evidence="2" id="KW-0378">Hydrolase</keyword>
<evidence type="ECO:0000313" key="6">
    <source>
        <dbReference type="Proteomes" id="UP000007267"/>
    </source>
</evidence>
<dbReference type="GO" id="GO:0004252">
    <property type="term" value="F:serine-type endopeptidase activity"/>
    <property type="evidence" value="ECO:0007669"/>
    <property type="project" value="InterPro"/>
</dbReference>
<keyword evidence="2" id="KW-0720">Serine protease</keyword>
<dbReference type="PANTHER" id="PTHR24257:SF10">
    <property type="entry name" value="ELASTASE-1"/>
    <property type="match status" value="1"/>
</dbReference>